<protein>
    <submittedName>
        <fullName evidence="1">Cthe_2314 family HEPN domain-containing protein</fullName>
    </submittedName>
</protein>
<reference evidence="1 2" key="1">
    <citation type="submission" date="2023-09" db="EMBL/GenBank/DDBJ databases">
        <authorList>
            <person name="Rey-Velasco X."/>
        </authorList>
    </citation>
    <scope>NUCLEOTIDE SEQUENCE [LARGE SCALE GENOMIC DNA]</scope>
    <source>
        <strain evidence="1 2">F260</strain>
    </source>
</reference>
<dbReference type="SUPFAM" id="SSF81593">
    <property type="entry name" value="Nucleotidyltransferase substrate binding subunit/domain"/>
    <property type="match status" value="1"/>
</dbReference>
<gene>
    <name evidence="1" type="ORF">RM545_12055</name>
</gene>
<proteinExistence type="predicted"/>
<name>A0ABU3CNB8_9FLAO</name>
<keyword evidence="2" id="KW-1185">Reference proteome</keyword>
<evidence type="ECO:0000313" key="1">
    <source>
        <dbReference type="EMBL" id="MDT0647425.1"/>
    </source>
</evidence>
<comment type="caution">
    <text evidence="1">The sequence shown here is derived from an EMBL/GenBank/DDBJ whole genome shotgun (WGS) entry which is preliminary data.</text>
</comment>
<evidence type="ECO:0000313" key="2">
    <source>
        <dbReference type="Proteomes" id="UP001245285"/>
    </source>
</evidence>
<sequence>MNKEAVKLEAIVGQCGKHVQRLNYAYSQIAFLLPFTAENVDRLKDEEISHLDQYIFRFSKLQDTLGQKLFPAVLARLGEEVFNKSFLDIFNRLEQLDIIEDYSLWQELRIVRNEIAHEYNEDQHDLAEKLNKLVNSRLLLEKYFNDILKFLEKKAL</sequence>
<accession>A0ABU3CNB8</accession>
<dbReference type="Proteomes" id="UP001245285">
    <property type="component" value="Unassembled WGS sequence"/>
</dbReference>
<dbReference type="EMBL" id="JAVRHO010000016">
    <property type="protein sequence ID" value="MDT0647425.1"/>
    <property type="molecule type" value="Genomic_DNA"/>
</dbReference>
<dbReference type="RefSeq" id="WP_311495531.1">
    <property type="nucleotide sequence ID" value="NZ_JAVRHO010000016.1"/>
</dbReference>
<dbReference type="Gene3D" id="1.20.120.330">
    <property type="entry name" value="Nucleotidyltransferases domain 2"/>
    <property type="match status" value="1"/>
</dbReference>
<organism evidence="1 2">
    <name type="scientific">Autumnicola lenta</name>
    <dbReference type="NCBI Taxonomy" id="3075593"/>
    <lineage>
        <taxon>Bacteria</taxon>
        <taxon>Pseudomonadati</taxon>
        <taxon>Bacteroidota</taxon>
        <taxon>Flavobacteriia</taxon>
        <taxon>Flavobacteriales</taxon>
        <taxon>Flavobacteriaceae</taxon>
        <taxon>Autumnicola</taxon>
    </lineage>
</organism>